<keyword evidence="5" id="KW-1185">Reference proteome</keyword>
<feature type="region of interest" description="Disordered" evidence="1">
    <location>
        <begin position="29"/>
        <end position="48"/>
    </location>
</feature>
<dbReference type="RefSeq" id="WP_006299773.1">
    <property type="nucleotide sequence ID" value="NZ_CM001022.1"/>
</dbReference>
<keyword evidence="2" id="KW-1133">Transmembrane helix</keyword>
<feature type="domain" description="DUF4234" evidence="3">
    <location>
        <begin position="61"/>
        <end position="154"/>
    </location>
</feature>
<dbReference type="HOGENOM" id="CLU_116596_0_0_0"/>
<sequence length="203" mass="22266">MSRTCPRCQGTVEDSAVFCPSCGSPLGTVPPPPPGEIPAPPVSTPREEAPPVERGVFKRVSLLVMVLLSVVTLGIYSGVWLYLRREAFNRLSPTIRLEEPLVWGVLGLSVLNAAFSFSDAACRFGESSFLSSLLSLGSFVLMVVVAFRLRAMLRDYARRRDPSSLAAEQVARSGLWTFLFSFLYIQHHLNRLIDAGLVDTPPN</sequence>
<dbReference type="PaxDb" id="584708-Apau_0192"/>
<organism evidence="4 5">
    <name type="scientific">Aminomonas paucivorans DSM 12260</name>
    <dbReference type="NCBI Taxonomy" id="584708"/>
    <lineage>
        <taxon>Bacteria</taxon>
        <taxon>Thermotogati</taxon>
        <taxon>Synergistota</taxon>
        <taxon>Synergistia</taxon>
        <taxon>Synergistales</taxon>
        <taxon>Synergistaceae</taxon>
        <taxon>Aminomonas</taxon>
    </lineage>
</organism>
<dbReference type="Proteomes" id="UP000005096">
    <property type="component" value="Chromosome"/>
</dbReference>
<dbReference type="eggNOG" id="ENOG50333G8">
    <property type="taxonomic scope" value="Bacteria"/>
</dbReference>
<name>E3CXN6_9BACT</name>
<protein>
    <recommendedName>
        <fullName evidence="3">DUF4234 domain-containing protein</fullName>
    </recommendedName>
</protein>
<dbReference type="AlphaFoldDB" id="E3CXN6"/>
<proteinExistence type="predicted"/>
<dbReference type="STRING" id="584708.Apau_0192"/>
<evidence type="ECO:0000313" key="4">
    <source>
        <dbReference type="EMBL" id="EFQ22629.1"/>
    </source>
</evidence>
<evidence type="ECO:0000313" key="5">
    <source>
        <dbReference type="Proteomes" id="UP000005096"/>
    </source>
</evidence>
<feature type="transmembrane region" description="Helical" evidence="2">
    <location>
        <begin position="60"/>
        <end position="81"/>
    </location>
</feature>
<dbReference type="InterPro" id="IPR025328">
    <property type="entry name" value="DUF4234"/>
</dbReference>
<keyword evidence="2" id="KW-0812">Transmembrane</keyword>
<evidence type="ECO:0000256" key="1">
    <source>
        <dbReference type="SAM" id="MobiDB-lite"/>
    </source>
</evidence>
<dbReference type="EMBL" id="CM001022">
    <property type="protein sequence ID" value="EFQ22629.1"/>
    <property type="molecule type" value="Genomic_DNA"/>
</dbReference>
<evidence type="ECO:0000259" key="3">
    <source>
        <dbReference type="Pfam" id="PF14018"/>
    </source>
</evidence>
<feature type="compositionally biased region" description="Pro residues" evidence="1">
    <location>
        <begin position="29"/>
        <end position="43"/>
    </location>
</feature>
<reference evidence="4 5" key="1">
    <citation type="journal article" date="2010" name="Stand. Genomic Sci.">
        <title>Non-contiguous finished genome sequence of Aminomonas paucivorans type strain (GLU-3).</title>
        <authorList>
            <person name="Pitluck S."/>
            <person name="Yasawong M."/>
            <person name="Held B."/>
            <person name="Lapidus A."/>
            <person name="Nolan M."/>
            <person name="Copeland A."/>
            <person name="Lucas S."/>
            <person name="Del Rio T.G."/>
            <person name="Tice H."/>
            <person name="Cheng J.F."/>
            <person name="Chertkov O."/>
            <person name="Goodwin L."/>
            <person name="Tapia R."/>
            <person name="Han C."/>
            <person name="Liolios K."/>
            <person name="Ivanova N."/>
            <person name="Mavromatis K."/>
            <person name="Ovchinnikova G."/>
            <person name="Pati A."/>
            <person name="Chen A."/>
            <person name="Palaniappan K."/>
            <person name="Land M."/>
            <person name="Hauser L."/>
            <person name="Chang Y.J."/>
            <person name="Jeffries C.D."/>
            <person name="Pukall R."/>
            <person name="Spring S."/>
            <person name="Rohde M."/>
            <person name="Sikorski J."/>
            <person name="Goker M."/>
            <person name="Woyke T."/>
            <person name="Bristow J."/>
            <person name="Eisen J.A."/>
            <person name="Markowitz V."/>
            <person name="Hugenholtz P."/>
            <person name="Kyrpides N.C."/>
            <person name="Klenk H.P."/>
        </authorList>
    </citation>
    <scope>NUCLEOTIDE SEQUENCE [LARGE SCALE GENOMIC DNA]</scope>
    <source>
        <strain evidence="4 5">DSM 12260</strain>
    </source>
</reference>
<accession>E3CXN6</accession>
<feature type="transmembrane region" description="Helical" evidence="2">
    <location>
        <begin position="129"/>
        <end position="149"/>
    </location>
</feature>
<gene>
    <name evidence="4" type="ORF">Apau_0192</name>
</gene>
<keyword evidence="2" id="KW-0472">Membrane</keyword>
<evidence type="ECO:0000256" key="2">
    <source>
        <dbReference type="SAM" id="Phobius"/>
    </source>
</evidence>
<dbReference type="Pfam" id="PF14018">
    <property type="entry name" value="DUF4234"/>
    <property type="match status" value="1"/>
</dbReference>